<protein>
    <submittedName>
        <fullName evidence="4">Class II aldolase/adducin family protein</fullName>
    </submittedName>
</protein>
<keyword evidence="1" id="KW-0479">Metal-binding</keyword>
<evidence type="ECO:0000256" key="1">
    <source>
        <dbReference type="ARBA" id="ARBA00022723"/>
    </source>
</evidence>
<dbReference type="SMART" id="SM01007">
    <property type="entry name" value="Aldolase_II"/>
    <property type="match status" value="1"/>
</dbReference>
<evidence type="ECO:0000256" key="2">
    <source>
        <dbReference type="ARBA" id="ARBA00023239"/>
    </source>
</evidence>
<keyword evidence="5" id="KW-1185">Reference proteome</keyword>
<dbReference type="GO" id="GO:0005829">
    <property type="term" value="C:cytosol"/>
    <property type="evidence" value="ECO:0007669"/>
    <property type="project" value="TreeGrafter"/>
</dbReference>
<gene>
    <name evidence="4" type="ORF">CFX0092_A3146</name>
</gene>
<dbReference type="GO" id="GO:0019323">
    <property type="term" value="P:pentose catabolic process"/>
    <property type="evidence" value="ECO:0007669"/>
    <property type="project" value="TreeGrafter"/>
</dbReference>
<feature type="domain" description="Class II aldolase/adducin N-terminal" evidence="3">
    <location>
        <begin position="16"/>
        <end position="198"/>
    </location>
</feature>
<dbReference type="InterPro" id="IPR001303">
    <property type="entry name" value="Aldolase_II/adducin_N"/>
</dbReference>
<organism evidence="4 5">
    <name type="scientific">Candidatus Promineifilum breve</name>
    <dbReference type="NCBI Taxonomy" id="1806508"/>
    <lineage>
        <taxon>Bacteria</taxon>
        <taxon>Bacillati</taxon>
        <taxon>Chloroflexota</taxon>
        <taxon>Ardenticatenia</taxon>
        <taxon>Candidatus Promineifilales</taxon>
        <taxon>Candidatus Promineifilaceae</taxon>
        <taxon>Candidatus Promineifilum</taxon>
    </lineage>
</organism>
<dbReference type="Pfam" id="PF00596">
    <property type="entry name" value="Aldolase_II"/>
    <property type="match status" value="1"/>
</dbReference>
<dbReference type="KEGG" id="pbf:CFX0092_A3146"/>
<evidence type="ECO:0000313" key="5">
    <source>
        <dbReference type="Proteomes" id="UP000215027"/>
    </source>
</evidence>
<sequence length="248" mass="27294">MSSAYARDPRETALRAEIVRVGQMMYERGLLSGFEGNLSVRLDDGRILITPSGLHKGLLRPEQLLIVDAAGQVIGYPTEARRELRPTSELPMHLETYRRRPDVRAVVHAHPPITVALSIAGIPMDTPLLPEVIVLLGLIPTAPYTLASSEEGALAIRDLIGGHDAIILQRHGTLTVGETLVQAFMRLETVEQNARIHFMLAQLGAGGPLEPKEVQRLLQMRRRMGLERPGDAAEFQRLWGTSPDSLSP</sequence>
<dbReference type="SUPFAM" id="SSF53639">
    <property type="entry name" value="AraD/HMP-PK domain-like"/>
    <property type="match status" value="1"/>
</dbReference>
<dbReference type="GO" id="GO:0016832">
    <property type="term" value="F:aldehyde-lyase activity"/>
    <property type="evidence" value="ECO:0007669"/>
    <property type="project" value="TreeGrafter"/>
</dbReference>
<dbReference type="Gene3D" id="3.40.225.10">
    <property type="entry name" value="Class II aldolase/adducin N-terminal domain"/>
    <property type="match status" value="1"/>
</dbReference>
<dbReference type="OrthoDB" id="9794581at2"/>
<reference evidence="4" key="1">
    <citation type="submission" date="2016-01" db="EMBL/GenBank/DDBJ databases">
        <authorList>
            <person name="Mcilroy J.S."/>
            <person name="Karst M S."/>
            <person name="Albertsen M."/>
        </authorList>
    </citation>
    <scope>NUCLEOTIDE SEQUENCE</scope>
    <source>
        <strain evidence="4">Cfx-K</strain>
    </source>
</reference>
<dbReference type="PANTHER" id="PTHR22789:SF0">
    <property type="entry name" value="3-OXO-TETRONATE 4-PHOSPHATE DECARBOXYLASE-RELATED"/>
    <property type="match status" value="1"/>
</dbReference>
<dbReference type="InterPro" id="IPR036409">
    <property type="entry name" value="Aldolase_II/adducin_N_sf"/>
</dbReference>
<name>A0A160T553_9CHLR</name>
<evidence type="ECO:0000259" key="3">
    <source>
        <dbReference type="SMART" id="SM01007"/>
    </source>
</evidence>
<dbReference type="InterPro" id="IPR050197">
    <property type="entry name" value="Aldolase_class_II_sugar_metab"/>
</dbReference>
<dbReference type="RefSeq" id="WP_095044286.1">
    <property type="nucleotide sequence ID" value="NZ_LN890655.1"/>
</dbReference>
<dbReference type="PANTHER" id="PTHR22789">
    <property type="entry name" value="FUCULOSE PHOSPHATE ALDOLASE"/>
    <property type="match status" value="1"/>
</dbReference>
<keyword evidence="2" id="KW-0456">Lyase</keyword>
<proteinExistence type="predicted"/>
<dbReference type="AlphaFoldDB" id="A0A160T553"/>
<dbReference type="EMBL" id="LN890655">
    <property type="protein sequence ID" value="CUS05024.2"/>
    <property type="molecule type" value="Genomic_DNA"/>
</dbReference>
<dbReference type="Proteomes" id="UP000215027">
    <property type="component" value="Chromosome I"/>
</dbReference>
<dbReference type="GO" id="GO:0046872">
    <property type="term" value="F:metal ion binding"/>
    <property type="evidence" value="ECO:0007669"/>
    <property type="project" value="UniProtKB-KW"/>
</dbReference>
<evidence type="ECO:0000313" key="4">
    <source>
        <dbReference type="EMBL" id="CUS05024.2"/>
    </source>
</evidence>
<accession>A0A160T553</accession>